<dbReference type="EMBL" id="FWFD01000015">
    <property type="protein sequence ID" value="SLM86441.1"/>
    <property type="molecule type" value="Genomic_DNA"/>
</dbReference>
<dbReference type="Pfam" id="PF02288">
    <property type="entry name" value="Dehydratase_MU"/>
    <property type="match status" value="1"/>
</dbReference>
<dbReference type="EC" id="4.2.1.28" evidence="1"/>
<dbReference type="AlphaFoldDB" id="A0A1X6WQ24"/>
<dbReference type="OrthoDB" id="4218at2"/>
<organism evidence="1 2">
    <name type="scientific">Vagococcus fluvialis bH819</name>
    <dbReference type="NCBI Taxonomy" id="1255619"/>
    <lineage>
        <taxon>Bacteria</taxon>
        <taxon>Bacillati</taxon>
        <taxon>Bacillota</taxon>
        <taxon>Bacilli</taxon>
        <taxon>Lactobacillales</taxon>
        <taxon>Enterococcaceae</taxon>
        <taxon>Vagococcus</taxon>
    </lineage>
</organism>
<evidence type="ECO:0000313" key="1">
    <source>
        <dbReference type="EMBL" id="SLM86441.1"/>
    </source>
</evidence>
<dbReference type="SUPFAM" id="SSF52968">
    <property type="entry name" value="B12-dependent dehydatase associated subunit"/>
    <property type="match status" value="1"/>
</dbReference>
<name>A0A1X6WQ24_9ENTE</name>
<protein>
    <submittedName>
        <fullName evidence="1">Propanediol dehydratase medium subunit</fullName>
        <ecNumber evidence="1">4.2.1.28</ecNumber>
    </submittedName>
</protein>
<reference evidence="2" key="1">
    <citation type="submission" date="2017-02" db="EMBL/GenBank/DDBJ databases">
        <authorList>
            <person name="Dridi B."/>
        </authorList>
    </citation>
    <scope>NUCLEOTIDE SEQUENCE [LARGE SCALE GENOMIC DNA]</scope>
    <source>
        <strain evidence="2">bH819</strain>
    </source>
</reference>
<dbReference type="RefSeq" id="WP_086952069.1">
    <property type="nucleotide sequence ID" value="NZ_FWFD01000015.1"/>
</dbReference>
<sequence length="236" mass="25520">MSETAVNEKLLRAIIRDVLKEMPLDDKPVTFQETADTSTKANDTSERVVTALKQVDWFKSAGVAKAGSSQDEVVVAVAPGFAEAMTENLLGTSHKEIIRQVVAGIEEEGLRARVVKVFRTADVSFIGAEADKLSGSGVAIGIQSKGTTIIHQKDLEPLSNLELFPQAPTISLDTYRAIGKNAAKYAKGESPDPVPTVSDQMSRVAYQAKSAMMHIKETKYVIIGKPAEEIQVDFSK</sequence>
<dbReference type="InterPro" id="IPR025541">
    <property type="entry name" value="Ppandiol/glycerol_DHydtase_msu"/>
</dbReference>
<keyword evidence="1" id="KW-0456">Lyase</keyword>
<accession>A0A1X6WQ24</accession>
<gene>
    <name evidence="1" type="ORF">FM121_10140</name>
</gene>
<dbReference type="Gene3D" id="3.40.50.10150">
    <property type="entry name" value="B12-dependent dehydatase associated subunit"/>
    <property type="match status" value="1"/>
</dbReference>
<keyword evidence="2" id="KW-1185">Reference proteome</keyword>
<dbReference type="InterPro" id="IPR010254">
    <property type="entry name" value="B12-dep_deHydtase_bsu"/>
</dbReference>
<proteinExistence type="predicted"/>
<dbReference type="PIRSF" id="PIRSF018506">
    <property type="entry name" value="Prpndl_dhdrts_md"/>
    <property type="match status" value="1"/>
</dbReference>
<dbReference type="GO" id="GO:0050215">
    <property type="term" value="F:propanediol dehydratase activity"/>
    <property type="evidence" value="ECO:0007669"/>
    <property type="project" value="UniProtKB-EC"/>
</dbReference>
<dbReference type="InterPro" id="IPR003208">
    <property type="entry name" value="Dehydtase/Dehydtase_re"/>
</dbReference>
<evidence type="ECO:0000313" key="2">
    <source>
        <dbReference type="Proteomes" id="UP000195918"/>
    </source>
</evidence>
<dbReference type="NCBIfam" id="NF011616">
    <property type="entry name" value="PRK15042.1"/>
    <property type="match status" value="1"/>
</dbReference>
<dbReference type="Proteomes" id="UP000195918">
    <property type="component" value="Unassembled WGS sequence"/>
</dbReference>